<accession>A0A1I8ACA9</accession>
<sequence length="132" mass="14979">MFLNRQSEPNATLQIPINKMGTLKKMIKKIKVASNTRLRLCIKACIREWNPKLEARRRHSHTESVKIKSYGWDIPHQKDSSRVGIRRTELPADGLLSSKQFGQVQESRLAHMAKCGCNSSSVTCAMNVHCFA</sequence>
<dbReference type="WBParaSite" id="L893_g43.t1">
    <property type="protein sequence ID" value="L893_g43.t1"/>
    <property type="gene ID" value="L893_g43"/>
</dbReference>
<dbReference type="Proteomes" id="UP000095287">
    <property type="component" value="Unplaced"/>
</dbReference>
<name>A0A1I8ACA9_9BILA</name>
<organism evidence="1 2">
    <name type="scientific">Steinernema glaseri</name>
    <dbReference type="NCBI Taxonomy" id="37863"/>
    <lineage>
        <taxon>Eukaryota</taxon>
        <taxon>Metazoa</taxon>
        <taxon>Ecdysozoa</taxon>
        <taxon>Nematoda</taxon>
        <taxon>Chromadorea</taxon>
        <taxon>Rhabditida</taxon>
        <taxon>Tylenchina</taxon>
        <taxon>Panagrolaimomorpha</taxon>
        <taxon>Strongyloidoidea</taxon>
        <taxon>Steinernematidae</taxon>
        <taxon>Steinernema</taxon>
    </lineage>
</organism>
<protein>
    <submittedName>
        <fullName evidence="2">Uncharacterized protein</fullName>
    </submittedName>
</protein>
<dbReference type="AlphaFoldDB" id="A0A1I8ACA9"/>
<reference evidence="2" key="1">
    <citation type="submission" date="2016-11" db="UniProtKB">
        <authorList>
            <consortium name="WormBaseParasite"/>
        </authorList>
    </citation>
    <scope>IDENTIFICATION</scope>
</reference>
<evidence type="ECO:0000313" key="1">
    <source>
        <dbReference type="Proteomes" id="UP000095287"/>
    </source>
</evidence>
<keyword evidence="1" id="KW-1185">Reference proteome</keyword>
<evidence type="ECO:0000313" key="2">
    <source>
        <dbReference type="WBParaSite" id="L893_g43.t1"/>
    </source>
</evidence>
<proteinExistence type="predicted"/>